<evidence type="ECO:0000256" key="1">
    <source>
        <dbReference type="SAM" id="SignalP"/>
    </source>
</evidence>
<dbReference type="InterPro" id="IPR001466">
    <property type="entry name" value="Beta-lactam-related"/>
</dbReference>
<comment type="caution">
    <text evidence="3">The sequence shown here is derived from an EMBL/GenBank/DDBJ whole genome shotgun (WGS) entry which is preliminary data.</text>
</comment>
<dbReference type="Pfam" id="PF00144">
    <property type="entry name" value="Beta-lactamase"/>
    <property type="match status" value="1"/>
</dbReference>
<dbReference type="SUPFAM" id="SSF56601">
    <property type="entry name" value="beta-lactamase/transpeptidase-like"/>
    <property type="match status" value="1"/>
</dbReference>
<protein>
    <submittedName>
        <fullName evidence="3">Beta-lactamase family protein</fullName>
    </submittedName>
</protein>
<evidence type="ECO:0000259" key="2">
    <source>
        <dbReference type="Pfam" id="PF00144"/>
    </source>
</evidence>
<dbReference type="InterPro" id="IPR050491">
    <property type="entry name" value="AmpC-like"/>
</dbReference>
<dbReference type="Proteomes" id="UP000525686">
    <property type="component" value="Unassembled WGS sequence"/>
</dbReference>
<dbReference type="RefSeq" id="WP_181355035.1">
    <property type="nucleotide sequence ID" value="NZ_JABJWZ010000219.1"/>
</dbReference>
<proteinExistence type="predicted"/>
<name>A0A7W3WNG0_9ACTN</name>
<dbReference type="PANTHER" id="PTHR46825">
    <property type="entry name" value="D-ALANYL-D-ALANINE-CARBOXYPEPTIDASE/ENDOPEPTIDASE AMPH"/>
    <property type="match status" value="1"/>
</dbReference>
<evidence type="ECO:0000313" key="4">
    <source>
        <dbReference type="Proteomes" id="UP000525686"/>
    </source>
</evidence>
<dbReference type="Gene3D" id="3.40.710.10">
    <property type="entry name" value="DD-peptidase/beta-lactamase superfamily"/>
    <property type="match status" value="1"/>
</dbReference>
<feature type="chain" id="PRO_5030815243" evidence="1">
    <location>
        <begin position="33"/>
        <end position="405"/>
    </location>
</feature>
<accession>A0A7W3WNG0</accession>
<dbReference type="EMBL" id="JABJWZ010000219">
    <property type="protein sequence ID" value="MBB1255578.1"/>
    <property type="molecule type" value="Genomic_DNA"/>
</dbReference>
<dbReference type="InterPro" id="IPR012338">
    <property type="entry name" value="Beta-lactam/transpept-like"/>
</dbReference>
<gene>
    <name evidence="3" type="ORF">H3146_19790</name>
</gene>
<dbReference type="PANTHER" id="PTHR46825:SF7">
    <property type="entry name" value="D-ALANYL-D-ALANINE CARBOXYPEPTIDASE"/>
    <property type="match status" value="1"/>
</dbReference>
<feature type="signal peptide" evidence="1">
    <location>
        <begin position="1"/>
        <end position="32"/>
    </location>
</feature>
<evidence type="ECO:0000313" key="3">
    <source>
        <dbReference type="EMBL" id="MBB1255578.1"/>
    </source>
</evidence>
<reference evidence="4" key="1">
    <citation type="submission" date="2020-05" db="EMBL/GenBank/DDBJ databases">
        <title>Classification of alakaliphilic streptomycetes isolated from an alkaline soil next to Lonar Crater, India and a proposal for the recognition of Streptomyces alkaliterrae sp. nov.</title>
        <authorList>
            <person name="Golinska P."/>
        </authorList>
    </citation>
    <scope>NUCLEOTIDE SEQUENCE [LARGE SCALE GENOMIC DNA]</scope>
    <source>
        <strain evidence="4">OF3</strain>
    </source>
</reference>
<feature type="domain" description="Beta-lactamase-related" evidence="2">
    <location>
        <begin position="69"/>
        <end position="380"/>
    </location>
</feature>
<dbReference type="AlphaFoldDB" id="A0A7W3WNG0"/>
<sequence length="405" mass="42046">MAVHKQWSRAKLPVVIGAVCATMLTLSGPAAAAQHRAAAQPGTAAPSGTAAAEEEYAATFAALKRFQAAAGPGAAVHAGNSNTAWTLSVGTGTLHADRPIQPDEHFRVGSQTKTFTAAVVLQLADEGKVSLDAAIDDYLPGVVSGNGYDGTRITVRHLLQQTGGLGTYNPHPLGGTPEANPDGTYELAASVRKGLKSPPVGAPGATYNYSNTNYLILGMLIEKLTGQKVHQAVTSRVIEPLGLRRTVFPAPGERALPSPAVNGYHGIRVGGLNLWGPALSYDPSLFSSAGAIVSTLEDISAFYRALTSGKLLSPAGLTEMEKVWRAAPDSTGGYGLGIAQLKLSCGATAWGHNGGLPGYLTMTLVTKDGRFASVVTNANFGINTPLKQLDELLDTALCKDTPKRP</sequence>
<keyword evidence="1" id="KW-0732">Signal</keyword>
<organism evidence="3 4">
    <name type="scientific">Streptomyces alkaliterrae</name>
    <dbReference type="NCBI Taxonomy" id="2213162"/>
    <lineage>
        <taxon>Bacteria</taxon>
        <taxon>Bacillati</taxon>
        <taxon>Actinomycetota</taxon>
        <taxon>Actinomycetes</taxon>
        <taxon>Kitasatosporales</taxon>
        <taxon>Streptomycetaceae</taxon>
        <taxon>Streptomyces</taxon>
    </lineage>
</organism>